<dbReference type="EMBL" id="LGUC01000001">
    <property type="protein sequence ID" value="KPN32314.1"/>
    <property type="molecule type" value="Genomic_DNA"/>
</dbReference>
<dbReference type="STRING" id="699431.SY89_03082"/>
<accession>A0A0P7HYI7</accession>
<reference evidence="3" key="1">
    <citation type="submission" date="2013-11" db="EMBL/GenBank/DDBJ databases">
        <authorList>
            <person name="Hoang H.T."/>
            <person name="Killian M.L."/>
            <person name="Madson D.M."/>
            <person name="Arruda P.H.E."/>
            <person name="Sun D."/>
            <person name="Schwartz K.J."/>
            <person name="Yoon K."/>
        </authorList>
    </citation>
    <scope>NUCLEOTIDE SEQUENCE [LARGE SCALE GENOMIC DNA]</scope>
    <source>
        <strain evidence="3">CDK2</strain>
    </source>
</reference>
<comment type="caution">
    <text evidence="2">The sequence shown here is derived from an EMBL/GenBank/DDBJ whole genome shotgun (WGS) entry which is preliminary data.</text>
</comment>
<feature type="region of interest" description="Disordered" evidence="1">
    <location>
        <begin position="523"/>
        <end position="552"/>
    </location>
</feature>
<evidence type="ECO:0000313" key="3">
    <source>
        <dbReference type="Proteomes" id="UP000050535"/>
    </source>
</evidence>
<keyword evidence="3" id="KW-1185">Reference proteome</keyword>
<feature type="region of interest" description="Disordered" evidence="1">
    <location>
        <begin position="707"/>
        <end position="753"/>
    </location>
</feature>
<dbReference type="Proteomes" id="UP000050535">
    <property type="component" value="Unassembled WGS sequence"/>
</dbReference>
<feature type="compositionally biased region" description="Low complexity" evidence="1">
    <location>
        <begin position="709"/>
        <end position="742"/>
    </location>
</feature>
<proteinExistence type="predicted"/>
<organism evidence="2 3">
    <name type="scientific">Halolamina pelagica</name>
    <dbReference type="NCBI Taxonomy" id="699431"/>
    <lineage>
        <taxon>Archaea</taxon>
        <taxon>Methanobacteriati</taxon>
        <taxon>Methanobacteriota</taxon>
        <taxon>Stenosarchaea group</taxon>
        <taxon>Halobacteria</taxon>
        <taxon>Halobacteriales</taxon>
        <taxon>Haloferacaceae</taxon>
    </lineage>
</organism>
<feature type="compositionally biased region" description="Gly residues" evidence="1">
    <location>
        <begin position="527"/>
        <end position="547"/>
    </location>
</feature>
<dbReference type="AlphaFoldDB" id="A0A0P7HYI7"/>
<gene>
    <name evidence="2" type="ORF">SY89_03082</name>
</gene>
<protein>
    <submittedName>
        <fullName evidence="2">Putative surface domain protein</fullName>
    </submittedName>
</protein>
<evidence type="ECO:0000313" key="2">
    <source>
        <dbReference type="EMBL" id="KPN32314.1"/>
    </source>
</evidence>
<feature type="compositionally biased region" description="Gly residues" evidence="1">
    <location>
        <begin position="743"/>
        <end position="753"/>
    </location>
</feature>
<dbReference type="PATRIC" id="fig|699431.3.peg.3140"/>
<name>A0A0P7HYI7_9EURY</name>
<evidence type="ECO:0000256" key="1">
    <source>
        <dbReference type="SAM" id="MobiDB-lite"/>
    </source>
</evidence>
<sequence length="753" mass="77658">MHSRLAETSALAVAALLVLSATAPGAVAGVGATADAQSASFSTTDADFVAADSFVNTSQNVSVWERAALPLRVDTSTATTTVEGPTTQIYTDETGLAPINKDTVGVFEPGSTITLEFNRRVGAGTDQFDGQNVQLVAARVSDNPNTSNLNTSATMGLTANEALDRLFAQNRTASEVNRNFTFTVADTGTIDSEGTVTTSFTPSEPGAYALMLVASDSGQAVSVSNGNASISEDVRILGVDAAPVQAASATATPQQETIDPGENVTFDVNSNLADERTSHTVVLVNESVLAGEETTINYDGDLDTLTANGFDANNTADNVTIEHSIDAIDGVARVDSDSQVMGINLADRSRSGTVGLPALIEFLATESNVNEPATSSTGDTVLNASTTSVVTESGSTTLEVGTSKNWTNGTYEYVYVASTNDTNEFSTAKGNITVGTEPREVQLDLTANRTNVEVPQAIRFTVRGDGQRIANAEITLGSQTVSTNANGRATIRPGEVGNFTATVTKADTDDVVYLSDTVDITVTEAPGEGGGGPPAGGGGGGGQGGGDEGGEARAIATNTGATVNFRSTRSGQPLSVDVPNVAADNAAVTGLTLTTRFSESNFRVEFTKPQAGPPSRTPELDPAQGTAVNYFTAEAIGLSDERIGNVKFTFTLSESELGDRSPDDVRLFRYVDGEWTTLKTTHLGGDEYRARSPGFTAYAIGFVSQQDATDTPTETMTMTPTPSDDGTATPTDTATVTPTDTPGGDGGGGIGGS</sequence>